<keyword evidence="2" id="KW-1185">Reference proteome</keyword>
<dbReference type="AlphaFoldDB" id="A0A4Z0A393"/>
<accession>A0A4Z0A393</accession>
<dbReference type="EMBL" id="SFCI01000288">
    <property type="protein sequence ID" value="TFY80787.1"/>
    <property type="molecule type" value="Genomic_DNA"/>
</dbReference>
<proteinExistence type="predicted"/>
<name>A0A4Z0A393_9AGAM</name>
<evidence type="ECO:0000313" key="1">
    <source>
        <dbReference type="EMBL" id="TFY80787.1"/>
    </source>
</evidence>
<dbReference type="Proteomes" id="UP000298061">
    <property type="component" value="Unassembled WGS sequence"/>
</dbReference>
<evidence type="ECO:0000313" key="2">
    <source>
        <dbReference type="Proteomes" id="UP000298061"/>
    </source>
</evidence>
<comment type="caution">
    <text evidence="1">The sequence shown here is derived from an EMBL/GenBank/DDBJ whole genome shotgun (WGS) entry which is preliminary data.</text>
</comment>
<sequence>MLRSRKDSMDTTLKNHEQLYFADGNIILVAQNAAA</sequence>
<reference evidence="1 2" key="1">
    <citation type="submission" date="2019-02" db="EMBL/GenBank/DDBJ databases">
        <title>Genome sequencing of the rare red list fungi Hericium alpestre (H. flagellum).</title>
        <authorList>
            <person name="Buettner E."/>
            <person name="Kellner H."/>
        </authorList>
    </citation>
    <scope>NUCLEOTIDE SEQUENCE [LARGE SCALE GENOMIC DNA]</scope>
    <source>
        <strain evidence="1 2">DSM 108284</strain>
    </source>
</reference>
<gene>
    <name evidence="1" type="ORF">EWM64_g3226</name>
</gene>
<organism evidence="1 2">
    <name type="scientific">Hericium alpestre</name>
    <dbReference type="NCBI Taxonomy" id="135208"/>
    <lineage>
        <taxon>Eukaryota</taxon>
        <taxon>Fungi</taxon>
        <taxon>Dikarya</taxon>
        <taxon>Basidiomycota</taxon>
        <taxon>Agaricomycotina</taxon>
        <taxon>Agaricomycetes</taxon>
        <taxon>Russulales</taxon>
        <taxon>Hericiaceae</taxon>
        <taxon>Hericium</taxon>
    </lineage>
</organism>
<protein>
    <submittedName>
        <fullName evidence="1">Uncharacterized protein</fullName>
    </submittedName>
</protein>